<keyword evidence="3" id="KW-1185">Reference proteome</keyword>
<name>A0A6A4GF38_9AGAR</name>
<evidence type="ECO:0000313" key="2">
    <source>
        <dbReference type="EMBL" id="KAE9384189.1"/>
    </source>
</evidence>
<evidence type="ECO:0000313" key="3">
    <source>
        <dbReference type="Proteomes" id="UP000799118"/>
    </source>
</evidence>
<dbReference type="GO" id="GO:0031380">
    <property type="term" value="C:nuclear RNA-directed RNA polymerase complex"/>
    <property type="evidence" value="ECO:0007669"/>
    <property type="project" value="TreeGrafter"/>
</dbReference>
<evidence type="ECO:0000259" key="1">
    <source>
        <dbReference type="Pfam" id="PF13087"/>
    </source>
</evidence>
<dbReference type="PANTHER" id="PTHR10887:SF341">
    <property type="entry name" value="NFX1-TYPE ZINC FINGER-CONTAINING PROTEIN 1"/>
    <property type="match status" value="1"/>
</dbReference>
<dbReference type="OrthoDB" id="6513042at2759"/>
<feature type="non-terminal residue" evidence="2">
    <location>
        <position position="375"/>
    </location>
</feature>
<dbReference type="GO" id="GO:0031048">
    <property type="term" value="P:regulatory ncRNA-mediated heterochromatin formation"/>
    <property type="evidence" value="ECO:0007669"/>
    <property type="project" value="TreeGrafter"/>
</dbReference>
<dbReference type="Pfam" id="PF13087">
    <property type="entry name" value="AAA_12"/>
    <property type="match status" value="1"/>
</dbReference>
<reference evidence="2" key="1">
    <citation type="journal article" date="2019" name="Environ. Microbiol.">
        <title>Fungal ecological strategies reflected in gene transcription - a case study of two litter decomposers.</title>
        <authorList>
            <person name="Barbi F."/>
            <person name="Kohler A."/>
            <person name="Barry K."/>
            <person name="Baskaran P."/>
            <person name="Daum C."/>
            <person name="Fauchery L."/>
            <person name="Ihrmark K."/>
            <person name="Kuo A."/>
            <person name="LaButti K."/>
            <person name="Lipzen A."/>
            <person name="Morin E."/>
            <person name="Grigoriev I.V."/>
            <person name="Henrissat B."/>
            <person name="Lindahl B."/>
            <person name="Martin F."/>
        </authorList>
    </citation>
    <scope>NUCLEOTIDE SEQUENCE</scope>
    <source>
        <strain evidence="2">JB14</strain>
    </source>
</reference>
<protein>
    <recommendedName>
        <fullName evidence="1">DNA2/NAM7 helicase-like C-terminal domain-containing protein</fullName>
    </recommendedName>
</protein>
<dbReference type="Gene3D" id="3.40.50.300">
    <property type="entry name" value="P-loop containing nucleotide triphosphate hydrolases"/>
    <property type="match status" value="1"/>
</dbReference>
<dbReference type="InterPro" id="IPR045055">
    <property type="entry name" value="DNA2/NAM7-like"/>
</dbReference>
<dbReference type="InterPro" id="IPR047187">
    <property type="entry name" value="SF1_C_Upf1"/>
</dbReference>
<accession>A0A6A4GF38</accession>
<dbReference type="Proteomes" id="UP000799118">
    <property type="component" value="Unassembled WGS sequence"/>
</dbReference>
<dbReference type="EMBL" id="ML770198">
    <property type="protein sequence ID" value="KAE9384189.1"/>
    <property type="molecule type" value="Genomic_DNA"/>
</dbReference>
<dbReference type="PANTHER" id="PTHR10887">
    <property type="entry name" value="DNA2/NAM7 HELICASE FAMILY"/>
    <property type="match status" value="1"/>
</dbReference>
<dbReference type="CDD" id="cd18808">
    <property type="entry name" value="SF1_C_Upf1"/>
    <property type="match status" value="1"/>
</dbReference>
<dbReference type="SUPFAM" id="SSF52540">
    <property type="entry name" value="P-loop containing nucleoside triphosphate hydrolases"/>
    <property type="match status" value="1"/>
</dbReference>
<dbReference type="InterPro" id="IPR041679">
    <property type="entry name" value="DNA2/NAM7-like_C"/>
</dbReference>
<gene>
    <name evidence="2" type="ORF">BT96DRAFT_1008327</name>
</gene>
<proteinExistence type="predicted"/>
<dbReference type="AlphaFoldDB" id="A0A6A4GF38"/>
<dbReference type="InterPro" id="IPR027417">
    <property type="entry name" value="P-loop_NTPase"/>
</dbReference>
<feature type="domain" description="DNA2/NAM7 helicase-like C-terminal" evidence="1">
    <location>
        <begin position="55"/>
        <end position="160"/>
    </location>
</feature>
<organism evidence="2 3">
    <name type="scientific">Gymnopus androsaceus JB14</name>
    <dbReference type="NCBI Taxonomy" id="1447944"/>
    <lineage>
        <taxon>Eukaryota</taxon>
        <taxon>Fungi</taxon>
        <taxon>Dikarya</taxon>
        <taxon>Basidiomycota</taxon>
        <taxon>Agaricomycotina</taxon>
        <taxon>Agaricomycetes</taxon>
        <taxon>Agaricomycetidae</taxon>
        <taxon>Agaricales</taxon>
        <taxon>Marasmiineae</taxon>
        <taxon>Omphalotaceae</taxon>
        <taxon>Gymnopus</taxon>
    </lineage>
</organism>
<sequence>MSLFERLVLKGFPHETLSEQHRMRPEILSLIPELAYPSLVDAPKTQNRPPLRGYRTDEMTVLTPYLGQLQKLRRALAADNDPVLNDLVKAGLMPPATANTVKRKIRLATIDNYQGEESDIITASLTRSNSNRDIGFMSAPEQLNVLLSRARDGLIMIGNAETYSTARKGSDLWTRFFGLLKLDNHIYEGLPVKPVKYLANGRDDSTLTNVQWSTPSANVVEGLDMNKLNKVLDYATIRKRRAVYSRLYHEATIAHQLVTIRSKAERQRRESGIEGSIGAQHSSQGLSSSISKHTLSVWRLFSFILNALLETMEEQLNQVRQNLDVFKQKAEKTHASLADEWIPVSDDAPGIISESKLIVKKCVELVQELLNTVTD</sequence>